<accession>A0ACB9Z5J8</accession>
<protein>
    <submittedName>
        <fullName evidence="1">Uncharacterized protein</fullName>
    </submittedName>
</protein>
<evidence type="ECO:0000313" key="2">
    <source>
        <dbReference type="Proteomes" id="UP001497700"/>
    </source>
</evidence>
<reference evidence="1 2" key="1">
    <citation type="journal article" date="2022" name="New Phytol.">
        <title>Ecological generalism drives hyperdiversity of secondary metabolite gene clusters in xylarialean endophytes.</title>
        <authorList>
            <person name="Franco M.E.E."/>
            <person name="Wisecaver J.H."/>
            <person name="Arnold A.E."/>
            <person name="Ju Y.M."/>
            <person name="Slot J.C."/>
            <person name="Ahrendt S."/>
            <person name="Moore L.P."/>
            <person name="Eastman K.E."/>
            <person name="Scott K."/>
            <person name="Konkel Z."/>
            <person name="Mondo S.J."/>
            <person name="Kuo A."/>
            <person name="Hayes R.D."/>
            <person name="Haridas S."/>
            <person name="Andreopoulos B."/>
            <person name="Riley R."/>
            <person name="LaButti K."/>
            <person name="Pangilinan J."/>
            <person name="Lipzen A."/>
            <person name="Amirebrahimi M."/>
            <person name="Yan J."/>
            <person name="Adam C."/>
            <person name="Keymanesh K."/>
            <person name="Ng V."/>
            <person name="Louie K."/>
            <person name="Northen T."/>
            <person name="Drula E."/>
            <person name="Henrissat B."/>
            <person name="Hsieh H.M."/>
            <person name="Youens-Clark K."/>
            <person name="Lutzoni F."/>
            <person name="Miadlikowska J."/>
            <person name="Eastwood D.C."/>
            <person name="Hamelin R.C."/>
            <person name="Grigoriev I.V."/>
            <person name="U'Ren J.M."/>
        </authorList>
    </citation>
    <scope>NUCLEOTIDE SEQUENCE [LARGE SCALE GENOMIC DNA]</scope>
    <source>
        <strain evidence="1 2">CBS 119005</strain>
    </source>
</reference>
<dbReference type="Proteomes" id="UP001497700">
    <property type="component" value="Unassembled WGS sequence"/>
</dbReference>
<gene>
    <name evidence="1" type="ORF">F4820DRAFT_243527</name>
</gene>
<dbReference type="EMBL" id="MU393456">
    <property type="protein sequence ID" value="KAI4866621.1"/>
    <property type="molecule type" value="Genomic_DNA"/>
</dbReference>
<keyword evidence="2" id="KW-1185">Reference proteome</keyword>
<evidence type="ECO:0000313" key="1">
    <source>
        <dbReference type="EMBL" id="KAI4866621.1"/>
    </source>
</evidence>
<name>A0ACB9Z5J8_9PEZI</name>
<sequence>MLEILGPSLLLDAGKHEAAHADRHDPELWLDPDCTCTGGTRALDTVVDSRSLSASALPPTRVRFLRVSLHILNLCCRSNEFPRGDWNGHSRYILFHCTEEIPSAPSSPPLGLFVLLATARTDKASVRAISVSCYTVVTRRPSAKRTSQISCFPSRHSATNICGCGTVISDNVSRARTTVCSRYCTSCRNCFLLHCLSGLHSVSIVRDVGMPADWDCMNKIPMQDRSHTRYLNPPLLLCILHKQFPVSKAHLNLNPKTRLREASYANR</sequence>
<comment type="caution">
    <text evidence="1">The sequence shown here is derived from an EMBL/GenBank/DDBJ whole genome shotgun (WGS) entry which is preliminary data.</text>
</comment>
<organism evidence="1 2">
    <name type="scientific">Hypoxylon rubiginosum</name>
    <dbReference type="NCBI Taxonomy" id="110542"/>
    <lineage>
        <taxon>Eukaryota</taxon>
        <taxon>Fungi</taxon>
        <taxon>Dikarya</taxon>
        <taxon>Ascomycota</taxon>
        <taxon>Pezizomycotina</taxon>
        <taxon>Sordariomycetes</taxon>
        <taxon>Xylariomycetidae</taxon>
        <taxon>Xylariales</taxon>
        <taxon>Hypoxylaceae</taxon>
        <taxon>Hypoxylon</taxon>
    </lineage>
</organism>
<proteinExistence type="predicted"/>